<protein>
    <submittedName>
        <fullName evidence="2">Alpha/beta hydrolase</fullName>
    </submittedName>
</protein>
<dbReference type="EMBL" id="CP119311">
    <property type="protein sequence ID" value="WEK35289.1"/>
    <property type="molecule type" value="Genomic_DNA"/>
</dbReference>
<dbReference type="InterPro" id="IPR029058">
    <property type="entry name" value="AB_hydrolase_fold"/>
</dbReference>
<feature type="domain" description="AB hydrolase-1" evidence="1">
    <location>
        <begin position="41"/>
        <end position="208"/>
    </location>
</feature>
<dbReference type="GO" id="GO:0016787">
    <property type="term" value="F:hydrolase activity"/>
    <property type="evidence" value="ECO:0007669"/>
    <property type="project" value="UniProtKB-KW"/>
</dbReference>
<gene>
    <name evidence="2" type="ORF">P0Y53_22590</name>
</gene>
<dbReference type="InterPro" id="IPR000073">
    <property type="entry name" value="AB_hydrolase_1"/>
</dbReference>
<name>A0AAJ5WQA4_9BACT</name>
<dbReference type="SUPFAM" id="SSF53474">
    <property type="entry name" value="alpha/beta-Hydrolases"/>
    <property type="match status" value="1"/>
</dbReference>
<accession>A0AAJ5WQA4</accession>
<reference evidence="2" key="1">
    <citation type="submission" date="2023-03" db="EMBL/GenBank/DDBJ databases">
        <title>Andean soil-derived lignocellulolytic bacterial consortium as a source of novel taxa and putative plastic-active enzymes.</title>
        <authorList>
            <person name="Diaz-Garcia L."/>
            <person name="Chuvochina M."/>
            <person name="Feuerriegel G."/>
            <person name="Bunk B."/>
            <person name="Sproer C."/>
            <person name="Streit W.R."/>
            <person name="Rodriguez L.M."/>
            <person name="Overmann J."/>
            <person name="Jimenez D.J."/>
        </authorList>
    </citation>
    <scope>NUCLEOTIDE SEQUENCE</scope>
    <source>
        <strain evidence="2">MAG 7</strain>
    </source>
</reference>
<dbReference type="Pfam" id="PF12697">
    <property type="entry name" value="Abhydrolase_6"/>
    <property type="match status" value="1"/>
</dbReference>
<evidence type="ECO:0000259" key="1">
    <source>
        <dbReference type="Pfam" id="PF12697"/>
    </source>
</evidence>
<evidence type="ECO:0000313" key="2">
    <source>
        <dbReference type="EMBL" id="WEK35289.1"/>
    </source>
</evidence>
<keyword evidence="2" id="KW-0378">Hydrolase</keyword>
<dbReference type="Gene3D" id="3.40.50.1820">
    <property type="entry name" value="alpha/beta hydrolase"/>
    <property type="match status" value="1"/>
</dbReference>
<evidence type="ECO:0000313" key="3">
    <source>
        <dbReference type="Proteomes" id="UP001220610"/>
    </source>
</evidence>
<proteinExistence type="predicted"/>
<organism evidence="2 3">
    <name type="scientific">Candidatus Pseudobacter hemicellulosilyticus</name>
    <dbReference type="NCBI Taxonomy" id="3121375"/>
    <lineage>
        <taxon>Bacteria</taxon>
        <taxon>Pseudomonadati</taxon>
        <taxon>Bacteroidota</taxon>
        <taxon>Chitinophagia</taxon>
        <taxon>Chitinophagales</taxon>
        <taxon>Chitinophagaceae</taxon>
        <taxon>Pseudobacter</taxon>
    </lineage>
</organism>
<dbReference type="AlphaFoldDB" id="A0AAJ5WQA4"/>
<sequence length="217" mass="24390">MKCRKVYFISGLGADHRVFKYLQLPQGVEAVHLHWIQPQVEESLPDYARRLAAGIDTSEPFALVGLSFGGMLASEIARQCHPVQTILISSIPVSTHLPGYYRVAGKLRLHRIVPIGFVKLMARSKRLFTAEKGDDKKLLWQIIQESDPLFIRWALGAILQWDNQELPSPLLHIHGTRDEVLPARFTHPTHIIEKAGHMVVMTRPAAINSILQQALAS</sequence>
<dbReference type="Proteomes" id="UP001220610">
    <property type="component" value="Chromosome"/>
</dbReference>